<dbReference type="SUPFAM" id="SSF52172">
    <property type="entry name" value="CheY-like"/>
    <property type="match status" value="1"/>
</dbReference>
<keyword evidence="3" id="KW-0902">Two-component regulatory system</keyword>
<dbReference type="Pfam" id="PF02954">
    <property type="entry name" value="HTH_8"/>
    <property type="match status" value="1"/>
</dbReference>
<dbReference type="PANTHER" id="PTHR32071">
    <property type="entry name" value="TRANSCRIPTIONAL REGULATORY PROTEIN"/>
    <property type="match status" value="1"/>
</dbReference>
<dbReference type="SMART" id="SM00382">
    <property type="entry name" value="AAA"/>
    <property type="match status" value="1"/>
</dbReference>
<dbReference type="InterPro" id="IPR027417">
    <property type="entry name" value="P-loop_NTPase"/>
</dbReference>
<keyword evidence="6" id="KW-0597">Phosphoprotein</keyword>
<keyword evidence="1" id="KW-0547">Nucleotide-binding</keyword>
<dbReference type="Gene3D" id="3.40.50.300">
    <property type="entry name" value="P-loop containing nucleotide triphosphate hydrolases"/>
    <property type="match status" value="1"/>
</dbReference>
<keyword evidence="4" id="KW-0805">Transcription regulation</keyword>
<dbReference type="InterPro" id="IPR058031">
    <property type="entry name" value="AAA_lid_NorR"/>
</dbReference>
<dbReference type="PANTHER" id="PTHR32071:SF57">
    <property type="entry name" value="C4-DICARBOXYLATE TRANSPORT TRANSCRIPTIONAL REGULATORY PROTEIN DCTD"/>
    <property type="match status" value="1"/>
</dbReference>
<dbReference type="Pfam" id="PF00158">
    <property type="entry name" value="Sigma54_activat"/>
    <property type="match status" value="1"/>
</dbReference>
<evidence type="ECO:0000256" key="2">
    <source>
        <dbReference type="ARBA" id="ARBA00022840"/>
    </source>
</evidence>
<dbReference type="SMART" id="SM00448">
    <property type="entry name" value="REC"/>
    <property type="match status" value="1"/>
</dbReference>
<dbReference type="Pfam" id="PF25601">
    <property type="entry name" value="AAA_lid_14"/>
    <property type="match status" value="1"/>
</dbReference>
<dbReference type="Gene3D" id="1.10.10.60">
    <property type="entry name" value="Homeodomain-like"/>
    <property type="match status" value="1"/>
</dbReference>
<dbReference type="SUPFAM" id="SSF52540">
    <property type="entry name" value="P-loop containing nucleoside triphosphate hydrolases"/>
    <property type="match status" value="1"/>
</dbReference>
<dbReference type="Gene3D" id="3.40.50.2300">
    <property type="match status" value="1"/>
</dbReference>
<sequence length="452" mass="50398">MSEKTDVIFIDDDQDVRDTTVESLTVAGWQVMAFAKAERALERLSRDFSGIVVSDIRMPGMDGLKFLAAAQEIDEALPVILITGHGDVPLAVDAMQKGAFDFLEKPFSNQSLRERVDRALQFRKLSLENRELRANIEGAGDALDRLMVGSSTVMTRTRERLRSLAPTDLDVLITGETGTGKDLAARLLHDLSPRAGKPFVAINLAVLPQDNIEHLLFGHEADAFPGASRARYGRLEHARGGTLYLDEVGSLPPSLQTKLLRLVETRTFERVGGYDQIDLDARIITSTNRSLEDMVANGDFRQDLLYRFAVATVAMPSLGDRLEDLPALFQHLLAATATRHNVFDYRRPSAQFLSSLSQRQWPGNVRELRNLAERFLMGIDDEQDAGATPGGSERPTLHQIMETAERETLVDALIRHEGNLKATYEELGISRKTLYEKMIRHELNRVDFASGE</sequence>
<organism evidence="9 10">
    <name type="scientific">Qipengyuania gelatinilytica</name>
    <dbReference type="NCBI Taxonomy" id="2867231"/>
    <lineage>
        <taxon>Bacteria</taxon>
        <taxon>Pseudomonadati</taxon>
        <taxon>Pseudomonadota</taxon>
        <taxon>Alphaproteobacteria</taxon>
        <taxon>Sphingomonadales</taxon>
        <taxon>Erythrobacteraceae</taxon>
        <taxon>Qipengyuania</taxon>
    </lineage>
</organism>
<dbReference type="CDD" id="cd17549">
    <property type="entry name" value="REC_DctD-like"/>
    <property type="match status" value="1"/>
</dbReference>
<evidence type="ECO:0000259" key="7">
    <source>
        <dbReference type="PROSITE" id="PS50045"/>
    </source>
</evidence>
<dbReference type="RefSeq" id="WP_221431860.1">
    <property type="nucleotide sequence ID" value="NZ_CP081294.1"/>
</dbReference>
<dbReference type="Proteomes" id="UP000824321">
    <property type="component" value="Chromosome"/>
</dbReference>
<evidence type="ECO:0000313" key="10">
    <source>
        <dbReference type="Proteomes" id="UP000824321"/>
    </source>
</evidence>
<evidence type="ECO:0000256" key="6">
    <source>
        <dbReference type="PROSITE-ProRule" id="PRU00169"/>
    </source>
</evidence>
<feature type="domain" description="Sigma-54 factor interaction" evidence="7">
    <location>
        <begin position="147"/>
        <end position="377"/>
    </location>
</feature>
<dbReference type="InterPro" id="IPR025944">
    <property type="entry name" value="Sigma_54_int_dom_CS"/>
</dbReference>
<proteinExistence type="predicted"/>
<evidence type="ECO:0000256" key="3">
    <source>
        <dbReference type="ARBA" id="ARBA00023012"/>
    </source>
</evidence>
<reference evidence="9 10" key="1">
    <citation type="submission" date="2021-08" db="EMBL/GenBank/DDBJ databases">
        <title>Comparative Genomics Analysis of the Genus Qipengyuania Reveals Extensive Genetic Diversity and Metabolic Versatility, Including the Description of Fifteen Novel Species.</title>
        <authorList>
            <person name="Liu Y."/>
        </authorList>
    </citation>
    <scope>NUCLEOTIDE SEQUENCE [LARGE SCALE GENOMIC DNA]</scope>
    <source>
        <strain evidence="9 10">1NDH1</strain>
    </source>
</reference>
<dbReference type="InterPro" id="IPR003593">
    <property type="entry name" value="AAA+_ATPase"/>
</dbReference>
<evidence type="ECO:0000256" key="4">
    <source>
        <dbReference type="ARBA" id="ARBA00023015"/>
    </source>
</evidence>
<feature type="modified residue" description="4-aspartylphosphate" evidence="6">
    <location>
        <position position="55"/>
    </location>
</feature>
<feature type="domain" description="Response regulatory" evidence="8">
    <location>
        <begin position="6"/>
        <end position="120"/>
    </location>
</feature>
<keyword evidence="5" id="KW-0804">Transcription</keyword>
<name>A0ABX9A521_9SPHN</name>
<dbReference type="InterPro" id="IPR002078">
    <property type="entry name" value="Sigma_54_int"/>
</dbReference>
<evidence type="ECO:0000256" key="1">
    <source>
        <dbReference type="ARBA" id="ARBA00022741"/>
    </source>
</evidence>
<evidence type="ECO:0000259" key="8">
    <source>
        <dbReference type="PROSITE" id="PS50110"/>
    </source>
</evidence>
<dbReference type="Gene3D" id="1.10.8.60">
    <property type="match status" value="1"/>
</dbReference>
<dbReference type="InterPro" id="IPR011006">
    <property type="entry name" value="CheY-like_superfamily"/>
</dbReference>
<keyword evidence="2" id="KW-0067">ATP-binding</keyword>
<dbReference type="InterPro" id="IPR009057">
    <property type="entry name" value="Homeodomain-like_sf"/>
</dbReference>
<keyword evidence="10" id="KW-1185">Reference proteome</keyword>
<accession>A0ABX9A521</accession>
<dbReference type="PROSITE" id="PS50045">
    <property type="entry name" value="SIGMA54_INTERACT_4"/>
    <property type="match status" value="1"/>
</dbReference>
<gene>
    <name evidence="9" type="ORF">K3136_05395</name>
</gene>
<dbReference type="InterPro" id="IPR001789">
    <property type="entry name" value="Sig_transdc_resp-reg_receiver"/>
</dbReference>
<dbReference type="SUPFAM" id="SSF46689">
    <property type="entry name" value="Homeodomain-like"/>
    <property type="match status" value="1"/>
</dbReference>
<evidence type="ECO:0000256" key="5">
    <source>
        <dbReference type="ARBA" id="ARBA00023163"/>
    </source>
</evidence>
<evidence type="ECO:0000313" key="9">
    <source>
        <dbReference type="EMBL" id="QZD96136.1"/>
    </source>
</evidence>
<dbReference type="PROSITE" id="PS00688">
    <property type="entry name" value="SIGMA54_INTERACT_3"/>
    <property type="match status" value="1"/>
</dbReference>
<protein>
    <submittedName>
        <fullName evidence="9">Sigma-54 dependent transcriptional regulator</fullName>
    </submittedName>
</protein>
<dbReference type="EMBL" id="CP081294">
    <property type="protein sequence ID" value="QZD96136.1"/>
    <property type="molecule type" value="Genomic_DNA"/>
</dbReference>
<dbReference type="PROSITE" id="PS50110">
    <property type="entry name" value="RESPONSE_REGULATORY"/>
    <property type="match status" value="1"/>
</dbReference>
<dbReference type="InterPro" id="IPR002197">
    <property type="entry name" value="HTH_Fis"/>
</dbReference>
<dbReference type="Pfam" id="PF00072">
    <property type="entry name" value="Response_reg"/>
    <property type="match status" value="1"/>
</dbReference>
<dbReference type="CDD" id="cd00009">
    <property type="entry name" value="AAA"/>
    <property type="match status" value="1"/>
</dbReference>